<feature type="region of interest" description="Disordered" evidence="1">
    <location>
        <begin position="113"/>
        <end position="151"/>
    </location>
</feature>
<name>A0ABP7V3X6_9ACTN</name>
<comment type="caution">
    <text evidence="2">The sequence shown here is derived from an EMBL/GenBank/DDBJ whole genome shotgun (WGS) entry which is preliminary data.</text>
</comment>
<feature type="region of interest" description="Disordered" evidence="1">
    <location>
        <begin position="1"/>
        <end position="80"/>
    </location>
</feature>
<protein>
    <submittedName>
        <fullName evidence="2">Uncharacterized protein</fullName>
    </submittedName>
</protein>
<sequence>MPRNTQPLSRNTSGTTPVQTSATSRCRTPDRASSTPGSISPDQLAEVTANPTRIPAACGRPAHRPPPRATTRAPTPNSRVIGANWPWIALTITPTGAQAYWKARNPLLSGSAASLPTSGISARSHRIGTVRPTTLHGTPSSSPSSRCPART</sequence>
<organism evidence="2 3">
    <name type="scientific">Actinomadura miaoliensis</name>
    <dbReference type="NCBI Taxonomy" id="430685"/>
    <lineage>
        <taxon>Bacteria</taxon>
        <taxon>Bacillati</taxon>
        <taxon>Actinomycetota</taxon>
        <taxon>Actinomycetes</taxon>
        <taxon>Streptosporangiales</taxon>
        <taxon>Thermomonosporaceae</taxon>
        <taxon>Actinomadura</taxon>
    </lineage>
</organism>
<evidence type="ECO:0000313" key="2">
    <source>
        <dbReference type="EMBL" id="GAA4057533.1"/>
    </source>
</evidence>
<proteinExistence type="predicted"/>
<evidence type="ECO:0000256" key="1">
    <source>
        <dbReference type="SAM" id="MobiDB-lite"/>
    </source>
</evidence>
<gene>
    <name evidence="2" type="ORF">GCM10022214_06890</name>
</gene>
<keyword evidence="3" id="KW-1185">Reference proteome</keyword>
<accession>A0ABP7V3X6</accession>
<reference evidence="3" key="1">
    <citation type="journal article" date="2019" name="Int. J. Syst. Evol. Microbiol.">
        <title>The Global Catalogue of Microorganisms (GCM) 10K type strain sequencing project: providing services to taxonomists for standard genome sequencing and annotation.</title>
        <authorList>
            <consortium name="The Broad Institute Genomics Platform"/>
            <consortium name="The Broad Institute Genome Sequencing Center for Infectious Disease"/>
            <person name="Wu L."/>
            <person name="Ma J."/>
        </authorList>
    </citation>
    <scope>NUCLEOTIDE SEQUENCE [LARGE SCALE GENOMIC DNA]</scope>
    <source>
        <strain evidence="3">JCM 16702</strain>
    </source>
</reference>
<evidence type="ECO:0000313" key="3">
    <source>
        <dbReference type="Proteomes" id="UP001500683"/>
    </source>
</evidence>
<dbReference type="Proteomes" id="UP001500683">
    <property type="component" value="Unassembled WGS sequence"/>
</dbReference>
<feature type="compositionally biased region" description="Polar residues" evidence="1">
    <location>
        <begin position="1"/>
        <end position="41"/>
    </location>
</feature>
<dbReference type="EMBL" id="BAAAZG010000001">
    <property type="protein sequence ID" value="GAA4057533.1"/>
    <property type="molecule type" value="Genomic_DNA"/>
</dbReference>